<dbReference type="Proteomes" id="UP000823775">
    <property type="component" value="Unassembled WGS sequence"/>
</dbReference>
<gene>
    <name evidence="8" type="ORF">HAX54_016242</name>
</gene>
<evidence type="ECO:0000256" key="4">
    <source>
        <dbReference type="ARBA" id="ARBA00023163"/>
    </source>
</evidence>
<keyword evidence="5" id="KW-0539">Nucleus</keyword>
<dbReference type="InterPro" id="IPR045314">
    <property type="entry name" value="bZIP_plant_GBF1"/>
</dbReference>
<dbReference type="SMART" id="SM00338">
    <property type="entry name" value="BRLZ"/>
    <property type="match status" value="1"/>
</dbReference>
<dbReference type="SUPFAM" id="SSF57959">
    <property type="entry name" value="Leucine zipper domain"/>
    <property type="match status" value="1"/>
</dbReference>
<protein>
    <recommendedName>
        <fullName evidence="7">BZIP domain-containing protein</fullName>
    </recommendedName>
</protein>
<keyword evidence="3" id="KW-0238">DNA-binding</keyword>
<dbReference type="PANTHER" id="PTHR45764">
    <property type="entry name" value="BZIP TRANSCRIPTION FACTOR 44"/>
    <property type="match status" value="1"/>
</dbReference>
<dbReference type="InterPro" id="IPR046347">
    <property type="entry name" value="bZIP_sf"/>
</dbReference>
<evidence type="ECO:0000256" key="3">
    <source>
        <dbReference type="ARBA" id="ARBA00023125"/>
    </source>
</evidence>
<proteinExistence type="predicted"/>
<name>A0ABS8UKH5_DATST</name>
<evidence type="ECO:0000313" key="9">
    <source>
        <dbReference type="Proteomes" id="UP000823775"/>
    </source>
</evidence>
<evidence type="ECO:0000256" key="2">
    <source>
        <dbReference type="ARBA" id="ARBA00023015"/>
    </source>
</evidence>
<keyword evidence="9" id="KW-1185">Reference proteome</keyword>
<evidence type="ECO:0000313" key="8">
    <source>
        <dbReference type="EMBL" id="MCD9558708.1"/>
    </source>
</evidence>
<evidence type="ECO:0000256" key="6">
    <source>
        <dbReference type="SAM" id="MobiDB-lite"/>
    </source>
</evidence>
<dbReference type="Gene3D" id="1.20.5.170">
    <property type="match status" value="1"/>
</dbReference>
<dbReference type="PROSITE" id="PS00036">
    <property type="entry name" value="BZIP_BASIC"/>
    <property type="match status" value="1"/>
</dbReference>
<evidence type="ECO:0000256" key="5">
    <source>
        <dbReference type="ARBA" id="ARBA00023242"/>
    </source>
</evidence>
<evidence type="ECO:0000259" key="7">
    <source>
        <dbReference type="PROSITE" id="PS50217"/>
    </source>
</evidence>
<dbReference type="EMBL" id="JACEIK010002048">
    <property type="protein sequence ID" value="MCD9558708.1"/>
    <property type="molecule type" value="Genomic_DNA"/>
</dbReference>
<comment type="caution">
    <text evidence="8">The sequence shown here is derived from an EMBL/GenBank/DDBJ whole genome shotgun (WGS) entry which is preliminary data.</text>
</comment>
<dbReference type="PANTHER" id="PTHR45764:SF62">
    <property type="entry name" value="BZIP DOMAIN-CONTAINING PROTEIN"/>
    <property type="match status" value="1"/>
</dbReference>
<organism evidence="8 9">
    <name type="scientific">Datura stramonium</name>
    <name type="common">Jimsonweed</name>
    <name type="synonym">Common thornapple</name>
    <dbReference type="NCBI Taxonomy" id="4076"/>
    <lineage>
        <taxon>Eukaryota</taxon>
        <taxon>Viridiplantae</taxon>
        <taxon>Streptophyta</taxon>
        <taxon>Embryophyta</taxon>
        <taxon>Tracheophyta</taxon>
        <taxon>Spermatophyta</taxon>
        <taxon>Magnoliopsida</taxon>
        <taxon>eudicotyledons</taxon>
        <taxon>Gunneridae</taxon>
        <taxon>Pentapetalae</taxon>
        <taxon>asterids</taxon>
        <taxon>lamiids</taxon>
        <taxon>Solanales</taxon>
        <taxon>Solanaceae</taxon>
        <taxon>Solanoideae</taxon>
        <taxon>Datureae</taxon>
        <taxon>Datura</taxon>
    </lineage>
</organism>
<dbReference type="CDD" id="cd14702">
    <property type="entry name" value="bZIP_plant_GBF1"/>
    <property type="match status" value="1"/>
</dbReference>
<dbReference type="Pfam" id="PF00170">
    <property type="entry name" value="bZIP_1"/>
    <property type="match status" value="1"/>
</dbReference>
<accession>A0ABS8UKH5</accession>
<feature type="domain" description="BZIP" evidence="7">
    <location>
        <begin position="21"/>
        <end position="84"/>
    </location>
</feature>
<comment type="subcellular location">
    <subcellularLocation>
        <location evidence="1">Nucleus</location>
    </subcellularLocation>
</comment>
<feature type="region of interest" description="Disordered" evidence="6">
    <location>
        <begin position="21"/>
        <end position="45"/>
    </location>
</feature>
<sequence length="178" mass="20775">MASFSGTTSGSSQEDLQQLMDIRKRKRMISNRESARRSRMRKQKISDDLTTQLNQLKEQKIQIATNINMVTHLFLNVEAENSILRAQMDELNQRLQSLNEIINFAYPCRSLEKCTATFFDFEESDTHPMAITFSQTPSNNIAINYHHELDDFLNYPWNLVNVHHQQPIMASSDHSFMY</sequence>
<reference evidence="8 9" key="1">
    <citation type="journal article" date="2021" name="BMC Genomics">
        <title>Datura genome reveals duplications of psychoactive alkaloid biosynthetic genes and high mutation rate following tissue culture.</title>
        <authorList>
            <person name="Rajewski A."/>
            <person name="Carter-House D."/>
            <person name="Stajich J."/>
            <person name="Litt A."/>
        </authorList>
    </citation>
    <scope>NUCLEOTIDE SEQUENCE [LARGE SCALE GENOMIC DNA]</scope>
    <source>
        <strain evidence="8">AR-01</strain>
    </source>
</reference>
<dbReference type="InterPro" id="IPR004827">
    <property type="entry name" value="bZIP"/>
</dbReference>
<keyword evidence="2" id="KW-0805">Transcription regulation</keyword>
<evidence type="ECO:0000256" key="1">
    <source>
        <dbReference type="ARBA" id="ARBA00004123"/>
    </source>
</evidence>
<dbReference type="PROSITE" id="PS50217">
    <property type="entry name" value="BZIP"/>
    <property type="match status" value="1"/>
</dbReference>
<keyword evidence="4" id="KW-0804">Transcription</keyword>